<keyword evidence="1" id="KW-0812">Transmembrane</keyword>
<evidence type="ECO:0000313" key="4">
    <source>
        <dbReference type="Proteomes" id="UP000823388"/>
    </source>
</evidence>
<feature type="transmembrane region" description="Helical" evidence="1">
    <location>
        <begin position="37"/>
        <end position="61"/>
    </location>
</feature>
<keyword evidence="1" id="KW-0472">Membrane</keyword>
<proteinExistence type="predicted"/>
<feature type="transmembrane region" description="Helical" evidence="1">
    <location>
        <begin position="177"/>
        <end position="202"/>
    </location>
</feature>
<dbReference type="Pfam" id="PF04578">
    <property type="entry name" value="DUF594"/>
    <property type="match status" value="1"/>
</dbReference>
<name>A0A8T0PRA4_PANVG</name>
<dbReference type="Proteomes" id="UP000823388">
    <property type="component" value="Chromosome 8K"/>
</dbReference>
<keyword evidence="1" id="KW-1133">Transmembrane helix</keyword>
<dbReference type="EMBL" id="CM029051">
    <property type="protein sequence ID" value="KAG2563468.1"/>
    <property type="molecule type" value="Genomic_DNA"/>
</dbReference>
<evidence type="ECO:0000259" key="2">
    <source>
        <dbReference type="Pfam" id="PF13968"/>
    </source>
</evidence>
<gene>
    <name evidence="3" type="ORF">PVAP13_8KG353500</name>
</gene>
<feature type="transmembrane region" description="Helical" evidence="1">
    <location>
        <begin position="105"/>
        <end position="127"/>
    </location>
</feature>
<comment type="caution">
    <text evidence="3">The sequence shown here is derived from an EMBL/GenBank/DDBJ whole genome shotgun (WGS) entry which is preliminary data.</text>
</comment>
<organism evidence="3 4">
    <name type="scientific">Panicum virgatum</name>
    <name type="common">Blackwell switchgrass</name>
    <dbReference type="NCBI Taxonomy" id="38727"/>
    <lineage>
        <taxon>Eukaryota</taxon>
        <taxon>Viridiplantae</taxon>
        <taxon>Streptophyta</taxon>
        <taxon>Embryophyta</taxon>
        <taxon>Tracheophyta</taxon>
        <taxon>Spermatophyta</taxon>
        <taxon>Magnoliopsida</taxon>
        <taxon>Liliopsida</taxon>
        <taxon>Poales</taxon>
        <taxon>Poaceae</taxon>
        <taxon>PACMAD clade</taxon>
        <taxon>Panicoideae</taxon>
        <taxon>Panicodae</taxon>
        <taxon>Paniceae</taxon>
        <taxon>Panicinae</taxon>
        <taxon>Panicum</taxon>
        <taxon>Panicum sect. Hiantes</taxon>
    </lineage>
</organism>
<keyword evidence="4" id="KW-1185">Reference proteome</keyword>
<accession>A0A8T0PRA4</accession>
<feature type="transmembrane region" description="Helical" evidence="1">
    <location>
        <begin position="472"/>
        <end position="489"/>
    </location>
</feature>
<dbReference type="InterPro" id="IPR025315">
    <property type="entry name" value="DUF4220"/>
</dbReference>
<feature type="transmembrane region" description="Helical" evidence="1">
    <location>
        <begin position="134"/>
        <end position="157"/>
    </location>
</feature>
<feature type="domain" description="DUF4220" evidence="2">
    <location>
        <begin position="215"/>
        <end position="553"/>
    </location>
</feature>
<feature type="transmembrane region" description="Helical" evidence="1">
    <location>
        <begin position="6"/>
        <end position="25"/>
    </location>
</feature>
<sequence>MRRLDSVTVLINVWAVSHKIIFVGVDFTIEEVVPKVAIRLFCLVSQSFISTISFFNCLYIYTVAELNNMHQAMNMSRNRNCTILWDNLKKVEGISHGMGTKTLRVSVLMLLDAILMGVVVVIGAYAPRYRRHPVIGAVFMGAITLFLPIVSIIVTNIDSVHDLIQSLLRDVRCNDKSHLNLVFAWTGVVVAIGVSASAVVAGDAREGRNIAPPTILLVKASWSAYLTFSTLYYPRISLIQLFVVMFAKLLLKYAAFYMAQRSFALGRSPRLIAGYMAQLTDTAPPAPALIFMGEDKVQVEEQPHGYNFKQMPDDNLVTLDRVWGLDDRDKDLCYAFALFKLLRCRFAKYTVSEAGFIKTSEFFRNTLLQDDGHYGRVFRIITDELSFINDYYYSSLPIYYSHPLLPAFGVTLSLWSIGSCLWLIVDMMTQGLFIYGDSGQINCWVNLLNTQDCGYNTTVFGPYGVLLRVGSLYYDIVPLYLAIAVLVFAEAREIVSYVCSNWSKVALICHHVNQACWQRSRVVQKCICSLLKYHKCDKLVNNWEDKMKQCSILVLRPRKTPLLLHRLLRSVGRGKKVEVQSTVKDAIFKALKNHGAVSCIGPPPSPVPLSQDVCSGRQPGYTILVWHIATSVFEVFYQNKTSVLEVMSQLPQPSESDHKTVATHLSRYCTYLVTSRPELLPDDAEWCRKLYDQVKKDADRRVLAKVQGVDLYDVLRAHDNHEVLRDGARLGKKLVDDSSTKGKGWEKLACFWVEMILYVAPSENLEAHAEAISHGGELITLLWAMLAHAGITGRLDDAGAAAAAEEEGLAE</sequence>
<evidence type="ECO:0000256" key="1">
    <source>
        <dbReference type="SAM" id="Phobius"/>
    </source>
</evidence>
<dbReference type="Pfam" id="PF13968">
    <property type="entry name" value="DUF4220"/>
    <property type="match status" value="1"/>
</dbReference>
<dbReference type="InterPro" id="IPR007658">
    <property type="entry name" value="DUF594"/>
</dbReference>
<feature type="transmembrane region" description="Helical" evidence="1">
    <location>
        <begin position="239"/>
        <end position="259"/>
    </location>
</feature>
<dbReference type="AlphaFoldDB" id="A0A8T0PRA4"/>
<reference evidence="3" key="1">
    <citation type="submission" date="2020-05" db="EMBL/GenBank/DDBJ databases">
        <title>WGS assembly of Panicum virgatum.</title>
        <authorList>
            <person name="Lovell J.T."/>
            <person name="Jenkins J."/>
            <person name="Shu S."/>
            <person name="Juenger T.E."/>
            <person name="Schmutz J."/>
        </authorList>
    </citation>
    <scope>NUCLEOTIDE SEQUENCE</scope>
    <source>
        <strain evidence="3">AP13</strain>
    </source>
</reference>
<dbReference type="PANTHER" id="PTHR31325">
    <property type="entry name" value="OS01G0798800 PROTEIN-RELATED"/>
    <property type="match status" value="1"/>
</dbReference>
<feature type="transmembrane region" description="Helical" evidence="1">
    <location>
        <begin position="404"/>
        <end position="425"/>
    </location>
</feature>
<feature type="transmembrane region" description="Helical" evidence="1">
    <location>
        <begin position="214"/>
        <end position="233"/>
    </location>
</feature>
<evidence type="ECO:0000313" key="3">
    <source>
        <dbReference type="EMBL" id="KAG2563468.1"/>
    </source>
</evidence>
<protein>
    <recommendedName>
        <fullName evidence="2">DUF4220 domain-containing protein</fullName>
    </recommendedName>
</protein>